<keyword evidence="3" id="KW-1185">Reference proteome</keyword>
<sequence>MTIKQGAIVSLLWPRYHNAIEAFCAQEPGMVVITPRAQFDEGLGFRLAQHGSQLIELESLLDGPAEQRVHDGVNIGLTKLAHYFTTTGWEDGCVQLELDEARFQPLLKARADAEVPGMVQLIEGLQLAHEQFDVRLLVVSEDVTANAKTAVIWAKRAEIPSLQVMHGVALCKPYTVHGALFADSLAVYGQRGLESYLDLGVEPARCFVTGNPAWDAYPHHLTQRESYRAQLAEMHQLDAAKPWVMFATTWAANLTALGDPSAFEHCLQQFMLAVRDLHEAGVDAEFIIKDRAGSQLNAEAMLDQMAAELGLPKSAYRYSVAAAEHWVVAADVVIGTDSNIQVEAMIAAKPVVNLMNWFGLRLGPSFDVDSGVVEIAPEELAPILAHLITNPATREHLGAKAREAAPRYNTGVDGQAHLRVAELMRQLLKSKAQQRYIWQELLDVEHIDATGYHDGRRPDLVNMFTNQPKLLLDIGCSAGGTGLAFKEKYPDAQAWGIEINQAAAAKAATRLDKVLCGKFEDFDLVAEGIEPGTLDAVIIADVLEHMYNPWDVLMKLKPLLSPRGQVVTSIPNTRNIGLMEDLARGYWRYDAWGLLDITHIRFFTFKEIKRFFHETGYHIVRSVNGIDPRLKSLYDLFAPKVPCDIDCGKMVMKGVTLEELGELCSLQFYSVAELGAEALSDYNPVALPAVLPGDSYQQFLRSHLLTPVELGHYETRIAQWGHQPLVHAVVVASAEALPHIATTIQSLANQLYYRVRFTILAPGDRPDGFVDNERMQWRSVDGHPNAAINAVLADSDADWVSVIQSGDELAPHALLYMMEAAYSNPDWRVIYTDEDRREESGQYSAPYFKPDFCPDYFQSLPYIGDFFLIRRDTFASLGGFSPEALGASNFDLLLRVVDECGNKVIGHVPDVLYHRADKRSLDTLPTSESIAAGQVALTDSLRRRKVEAEVRSGNLPGTYRVRYRHARQPRVSVIMLTCEHLPELQRTLEGLFNQTDWPDYELLILDTGSEDPLVLNYLTGLDDMGDDRLRVYRVTDTGNLAKLRNQAAAEASGEYLLFLDNDATPIHASWLSEMMAEAQRAEVGIVGPRLLRPDGTIDDAGRILGLMGVAESPFLGLRFDEAGYYGRLQTVQNYSAVSGSCLLVRRSVFQQVGGMDEAFDLYQADHDLCLRTLAAGYRVLWTPYANLVHSRGGSMLDTQIVPTEEHKAREDANQALLYQRWLKQLSFDPAYNSNLILHGGVFELESRPQLTKRALPWKPLPRLLSIPGDEWGCGNYRVIQPHTAAVKAGLIEGWKSFDHYLMTEIGRMEPDTIVLQRQMMDHQLPFLREYKQQRNIRLVFEADDLMTEVPKKSLHRADLPRGLGDKMRRALEFCDRFLVTTVPLKEAFSDMHHDIRVVPNTIDFDIWGELKPKRRTGKKPRVGWAGGVSHGGDLEIIYEVVRQLADEVDWVFFGMAPEPIRQYIADIQAGVPFKDYPAHLASLNLDLAIAPLELNAFNECKSNLRVLEYGILGYPMIATNYTPYQGDYPITLVDNRTEAWVKAIREHINDLDETARRGDALRQHVIDHWLLHDHLPEWMSAWFEF</sequence>
<name>A0A1K2HLD8_9NEIS</name>
<dbReference type="SUPFAM" id="SSF53335">
    <property type="entry name" value="S-adenosyl-L-methionine-dependent methyltransferases"/>
    <property type="match status" value="1"/>
</dbReference>
<dbReference type="Gene3D" id="3.40.50.2000">
    <property type="entry name" value="Glycogen Phosphorylase B"/>
    <property type="match status" value="3"/>
</dbReference>
<evidence type="ECO:0000259" key="1">
    <source>
        <dbReference type="Pfam" id="PF00535"/>
    </source>
</evidence>
<dbReference type="SUPFAM" id="SSF53448">
    <property type="entry name" value="Nucleotide-diphospho-sugar transferases"/>
    <property type="match status" value="2"/>
</dbReference>
<dbReference type="PANTHER" id="PTHR43179">
    <property type="entry name" value="RHAMNOSYLTRANSFERASE WBBL"/>
    <property type="match status" value="1"/>
</dbReference>
<organism evidence="2 3">
    <name type="scientific">Chitinimonas taiwanensis DSM 18899</name>
    <dbReference type="NCBI Taxonomy" id="1121279"/>
    <lineage>
        <taxon>Bacteria</taxon>
        <taxon>Pseudomonadati</taxon>
        <taxon>Pseudomonadota</taxon>
        <taxon>Betaproteobacteria</taxon>
        <taxon>Neisseriales</taxon>
        <taxon>Chitinibacteraceae</taxon>
        <taxon>Chitinimonas</taxon>
    </lineage>
</organism>
<dbReference type="CDD" id="cd02440">
    <property type="entry name" value="AdoMet_MTases"/>
    <property type="match status" value="1"/>
</dbReference>
<dbReference type="SUPFAM" id="SSF53756">
    <property type="entry name" value="UDP-Glycosyltransferase/glycogen phosphorylase"/>
    <property type="match status" value="2"/>
</dbReference>
<dbReference type="EMBL" id="FPKR01000009">
    <property type="protein sequence ID" value="SFZ77509.1"/>
    <property type="molecule type" value="Genomic_DNA"/>
</dbReference>
<dbReference type="Gene3D" id="3.40.50.150">
    <property type="entry name" value="Vaccinia Virus protein VP39"/>
    <property type="match status" value="1"/>
</dbReference>
<reference evidence="2 3" key="1">
    <citation type="submission" date="2016-11" db="EMBL/GenBank/DDBJ databases">
        <authorList>
            <person name="Jaros S."/>
            <person name="Januszkiewicz K."/>
            <person name="Wedrychowicz H."/>
        </authorList>
    </citation>
    <scope>NUCLEOTIDE SEQUENCE [LARGE SCALE GENOMIC DNA]</scope>
    <source>
        <strain evidence="2 3">DSM 18899</strain>
    </source>
</reference>
<dbReference type="OrthoDB" id="9816564at2"/>
<proteinExistence type="predicted"/>
<dbReference type="Pfam" id="PF13489">
    <property type="entry name" value="Methyltransf_23"/>
    <property type="match status" value="1"/>
</dbReference>
<accession>A0A1K2HLD8</accession>
<dbReference type="STRING" id="1121279.SAMN02745887_02462"/>
<dbReference type="Proteomes" id="UP000186513">
    <property type="component" value="Unassembled WGS sequence"/>
</dbReference>
<dbReference type="GO" id="GO:0016740">
    <property type="term" value="F:transferase activity"/>
    <property type="evidence" value="ECO:0007669"/>
    <property type="project" value="UniProtKB-KW"/>
</dbReference>
<gene>
    <name evidence="2" type="ORF">SAMN02745887_02462</name>
</gene>
<dbReference type="InterPro" id="IPR029044">
    <property type="entry name" value="Nucleotide-diphossugar_trans"/>
</dbReference>
<evidence type="ECO:0000313" key="2">
    <source>
        <dbReference type="EMBL" id="SFZ77509.1"/>
    </source>
</evidence>
<dbReference type="InterPro" id="IPR029063">
    <property type="entry name" value="SAM-dependent_MTases_sf"/>
</dbReference>
<keyword evidence="2" id="KW-0808">Transferase</keyword>
<dbReference type="InterPro" id="IPR001173">
    <property type="entry name" value="Glyco_trans_2-like"/>
</dbReference>
<protein>
    <submittedName>
        <fullName evidence="2">Glycosyltransferase, GT2 family</fullName>
    </submittedName>
</protein>
<dbReference type="PANTHER" id="PTHR43179:SF7">
    <property type="entry name" value="RHAMNOSYLTRANSFERASE WBBL"/>
    <property type="match status" value="1"/>
</dbReference>
<evidence type="ECO:0000313" key="3">
    <source>
        <dbReference type="Proteomes" id="UP000186513"/>
    </source>
</evidence>
<dbReference type="RefSeq" id="WP_084658529.1">
    <property type="nucleotide sequence ID" value="NZ_FPKR01000009.1"/>
</dbReference>
<dbReference type="CDD" id="cd04186">
    <property type="entry name" value="GT_2_like_c"/>
    <property type="match status" value="1"/>
</dbReference>
<dbReference type="Gene3D" id="3.90.550.10">
    <property type="entry name" value="Spore Coat Polysaccharide Biosynthesis Protein SpsA, Chain A"/>
    <property type="match status" value="2"/>
</dbReference>
<dbReference type="Pfam" id="PF00535">
    <property type="entry name" value="Glycos_transf_2"/>
    <property type="match status" value="1"/>
</dbReference>
<feature type="domain" description="Glycosyltransferase 2-like" evidence="1">
    <location>
        <begin position="972"/>
        <end position="1152"/>
    </location>
</feature>